<feature type="transmembrane region" description="Helical" evidence="2">
    <location>
        <begin position="50"/>
        <end position="69"/>
    </location>
</feature>
<dbReference type="OrthoDB" id="1926781at2759"/>
<evidence type="ECO:0000256" key="2">
    <source>
        <dbReference type="SAM" id="Phobius"/>
    </source>
</evidence>
<feature type="compositionally biased region" description="Low complexity" evidence="1">
    <location>
        <begin position="79"/>
        <end position="94"/>
    </location>
</feature>
<evidence type="ECO:0000256" key="1">
    <source>
        <dbReference type="SAM" id="MobiDB-lite"/>
    </source>
</evidence>
<keyword evidence="4" id="KW-1185">Reference proteome</keyword>
<organism evidence="3 4">
    <name type="scientific">Gonapodya prolifera (strain JEL478)</name>
    <name type="common">Monoblepharis prolifera</name>
    <dbReference type="NCBI Taxonomy" id="1344416"/>
    <lineage>
        <taxon>Eukaryota</taxon>
        <taxon>Fungi</taxon>
        <taxon>Fungi incertae sedis</taxon>
        <taxon>Chytridiomycota</taxon>
        <taxon>Chytridiomycota incertae sedis</taxon>
        <taxon>Monoblepharidomycetes</taxon>
        <taxon>Monoblepharidales</taxon>
        <taxon>Gonapodyaceae</taxon>
        <taxon>Gonapodya</taxon>
    </lineage>
</organism>
<evidence type="ECO:0000313" key="4">
    <source>
        <dbReference type="Proteomes" id="UP000070544"/>
    </source>
</evidence>
<gene>
    <name evidence="3" type="ORF">M427DRAFT_33439</name>
</gene>
<dbReference type="Proteomes" id="UP000070544">
    <property type="component" value="Unassembled WGS sequence"/>
</dbReference>
<keyword evidence="2" id="KW-0472">Membrane</keyword>
<evidence type="ECO:0000313" key="3">
    <source>
        <dbReference type="EMBL" id="KXS14008.1"/>
    </source>
</evidence>
<feature type="region of interest" description="Disordered" evidence="1">
    <location>
        <begin position="71"/>
        <end position="102"/>
    </location>
</feature>
<sequence length="167" mass="18066">MGSAASAIALSHSADFDAPTSAPSFAFPPSLLPHRSHTRGTDTMRTNRAWMLMVLAVLGLVMLGARVSAQLDDDDDTPSDSSSSSYSSSSSSADVPFGEDAPRSFTRNPDLEFYSEFPNNPFNALIAYERTPLLINITNLHESKSYRVAAAWGHLVNPGNFSQIVRN</sequence>
<name>A0A139ABB8_GONPJ</name>
<keyword evidence="2" id="KW-1133">Transmembrane helix</keyword>
<reference evidence="3 4" key="1">
    <citation type="journal article" date="2015" name="Genome Biol. Evol.">
        <title>Phylogenomic analyses indicate that early fungi evolved digesting cell walls of algal ancestors of land plants.</title>
        <authorList>
            <person name="Chang Y."/>
            <person name="Wang S."/>
            <person name="Sekimoto S."/>
            <person name="Aerts A.L."/>
            <person name="Choi C."/>
            <person name="Clum A."/>
            <person name="LaButti K.M."/>
            <person name="Lindquist E.A."/>
            <person name="Yee Ngan C."/>
            <person name="Ohm R.A."/>
            <person name="Salamov A.A."/>
            <person name="Grigoriev I.V."/>
            <person name="Spatafora J.W."/>
            <person name="Berbee M.L."/>
        </authorList>
    </citation>
    <scope>NUCLEOTIDE SEQUENCE [LARGE SCALE GENOMIC DNA]</scope>
    <source>
        <strain evidence="3 4">JEL478</strain>
    </source>
</reference>
<feature type="non-terminal residue" evidence="3">
    <location>
        <position position="167"/>
    </location>
</feature>
<dbReference type="EMBL" id="KQ965772">
    <property type="protein sequence ID" value="KXS14008.1"/>
    <property type="molecule type" value="Genomic_DNA"/>
</dbReference>
<keyword evidence="2" id="KW-0812">Transmembrane</keyword>
<dbReference type="AlphaFoldDB" id="A0A139ABB8"/>
<protein>
    <submittedName>
        <fullName evidence="3">Uncharacterized protein</fullName>
    </submittedName>
</protein>
<accession>A0A139ABB8</accession>
<proteinExistence type="predicted"/>